<organism evidence="2 3">
    <name type="scientific">Trabulsiella odontotermitis</name>
    <dbReference type="NCBI Taxonomy" id="379893"/>
    <lineage>
        <taxon>Bacteria</taxon>
        <taxon>Pseudomonadati</taxon>
        <taxon>Pseudomonadota</taxon>
        <taxon>Gammaproteobacteria</taxon>
        <taxon>Enterobacterales</taxon>
        <taxon>Enterobacteriaceae</taxon>
        <taxon>Trabulsiella</taxon>
    </lineage>
</organism>
<reference evidence="2 3" key="1">
    <citation type="journal article" date="2015" name="Appl. Environ. Microbiol.">
        <title>The Enterobacterium Trabulsiella odontotermitis Presents Novel Adaptations Related to Its Association with Fungus-Growing Termites.</title>
        <authorList>
            <person name="Sapountzis P."/>
            <person name="Gruntjes T."/>
            <person name="Otani S."/>
            <person name="Estevez J."/>
            <person name="da Costa R.R."/>
            <person name="Plunkett G.3rd."/>
            <person name="Perna N.T."/>
            <person name="Poulsen M."/>
        </authorList>
    </citation>
    <scope>NUCLEOTIDE SEQUENCE [LARGE SCALE GENOMIC DNA]</scope>
    <source>
        <strain evidence="2 3">12</strain>
    </source>
</reference>
<evidence type="ECO:0000256" key="1">
    <source>
        <dbReference type="SAM" id="MobiDB-lite"/>
    </source>
</evidence>
<proteinExistence type="predicted"/>
<evidence type="ECO:0000313" key="3">
    <source>
        <dbReference type="Proteomes" id="UP000037393"/>
    </source>
</evidence>
<dbReference type="AlphaFoldDB" id="A0A0L0GTX4"/>
<protein>
    <submittedName>
        <fullName evidence="2">Uncharacterized protein</fullName>
    </submittedName>
</protein>
<accession>A0A0L0GTX4</accession>
<dbReference type="PATRIC" id="fig|379893.4.peg.37"/>
<evidence type="ECO:0000313" key="2">
    <source>
        <dbReference type="EMBL" id="KNC92216.1"/>
    </source>
</evidence>
<dbReference type="EMBL" id="JNGI01000102">
    <property type="protein sequence ID" value="KNC92216.1"/>
    <property type="molecule type" value="Genomic_DNA"/>
</dbReference>
<keyword evidence="3" id="KW-1185">Reference proteome</keyword>
<dbReference type="RefSeq" id="WP_049857457.1">
    <property type="nucleotide sequence ID" value="NZ_JNGI01000102.1"/>
</dbReference>
<gene>
    <name evidence="2" type="ORF">GM31_00175</name>
</gene>
<comment type="caution">
    <text evidence="2">The sequence shown here is derived from an EMBL/GenBank/DDBJ whole genome shotgun (WGS) entry which is preliminary data.</text>
</comment>
<dbReference type="Proteomes" id="UP000037393">
    <property type="component" value="Unassembled WGS sequence"/>
</dbReference>
<name>A0A0L0GTX4_9ENTR</name>
<sequence>MSDFQWDPASSQIYDSSFGNTTQTGTGAQFSKRSGTGFTMNAPECELTLNVTDGKDVDWPLMDGEVDSFLDMYFEKGIFNLETQKGDIYLGMKSDHGSHNYSKNISLDVAESTVSILAPNGAIVIGGRDKSFLQTRYNGTLLIQALQMDFCAGNINCSGQSHITCAAVKIEAQKVDSDTQGANPVFNLITDSTHTPQIEFKNPLDITKTQWNFSPEGKNRQGIFNFVTNEKDDNKNGKFMFNGAIGFPKAYLLDGGFLAINGTVINGTDAVNSLFNVKPIILNGSTVGCEISLK</sequence>
<feature type="region of interest" description="Disordered" evidence="1">
    <location>
        <begin position="15"/>
        <end position="35"/>
    </location>
</feature>